<dbReference type="SMART" id="SM00382">
    <property type="entry name" value="AAA"/>
    <property type="match status" value="1"/>
</dbReference>
<dbReference type="PANTHER" id="PTHR42711">
    <property type="entry name" value="ABC TRANSPORTER ATP-BINDING PROTEIN"/>
    <property type="match status" value="1"/>
</dbReference>
<keyword evidence="8" id="KW-1185">Reference proteome</keyword>
<dbReference type="InterPro" id="IPR050763">
    <property type="entry name" value="ABC_transporter_ATP-binding"/>
</dbReference>
<dbReference type="Gene3D" id="3.40.50.300">
    <property type="entry name" value="P-loop containing nucleotide triphosphate hydrolases"/>
    <property type="match status" value="1"/>
</dbReference>
<evidence type="ECO:0000256" key="5">
    <source>
        <dbReference type="ARBA" id="ARBA00023251"/>
    </source>
</evidence>
<dbReference type="InterPro" id="IPR027417">
    <property type="entry name" value="P-loop_NTPase"/>
</dbReference>
<dbReference type="PROSITE" id="PS00211">
    <property type="entry name" value="ABC_TRANSPORTER_1"/>
    <property type="match status" value="1"/>
</dbReference>
<evidence type="ECO:0000256" key="4">
    <source>
        <dbReference type="ARBA" id="ARBA00022840"/>
    </source>
</evidence>
<evidence type="ECO:0000256" key="2">
    <source>
        <dbReference type="ARBA" id="ARBA00022448"/>
    </source>
</evidence>
<dbReference type="Proteomes" id="UP000245469">
    <property type="component" value="Unassembled WGS sequence"/>
</dbReference>
<dbReference type="GO" id="GO:0005886">
    <property type="term" value="C:plasma membrane"/>
    <property type="evidence" value="ECO:0007669"/>
    <property type="project" value="UniProtKB-SubCell"/>
</dbReference>
<dbReference type="GO" id="GO:0016887">
    <property type="term" value="F:ATP hydrolysis activity"/>
    <property type="evidence" value="ECO:0007669"/>
    <property type="project" value="InterPro"/>
</dbReference>
<evidence type="ECO:0000256" key="1">
    <source>
        <dbReference type="ARBA" id="ARBA00004202"/>
    </source>
</evidence>
<evidence type="ECO:0000313" key="7">
    <source>
        <dbReference type="EMBL" id="PWJ50663.1"/>
    </source>
</evidence>
<keyword evidence="3" id="KW-0547">Nucleotide-binding</keyword>
<keyword evidence="2" id="KW-0813">Transport</keyword>
<dbReference type="GO" id="GO:0005524">
    <property type="term" value="F:ATP binding"/>
    <property type="evidence" value="ECO:0007669"/>
    <property type="project" value="UniProtKB-KW"/>
</dbReference>
<feature type="domain" description="ABC transporter" evidence="6">
    <location>
        <begin position="20"/>
        <end position="245"/>
    </location>
</feature>
<proteinExistence type="predicted"/>
<dbReference type="InterPro" id="IPR003593">
    <property type="entry name" value="AAA+_ATPase"/>
</dbReference>
<dbReference type="InterPro" id="IPR017871">
    <property type="entry name" value="ABC_transporter-like_CS"/>
</dbReference>
<dbReference type="Pfam" id="PF00005">
    <property type="entry name" value="ABC_tran"/>
    <property type="match status" value="1"/>
</dbReference>
<dbReference type="CDD" id="cd03230">
    <property type="entry name" value="ABC_DR_subfamily_A"/>
    <property type="match status" value="1"/>
</dbReference>
<reference evidence="7 8" key="1">
    <citation type="submission" date="2018-03" db="EMBL/GenBank/DDBJ databases">
        <title>Genomic Encyclopedia of Archaeal and Bacterial Type Strains, Phase II (KMG-II): from individual species to whole genera.</title>
        <authorList>
            <person name="Goeker M."/>
        </authorList>
    </citation>
    <scope>NUCLEOTIDE SEQUENCE [LARGE SCALE GENOMIC DNA]</scope>
    <source>
        <strain evidence="7 8">DSM 44889</strain>
    </source>
</reference>
<dbReference type="PROSITE" id="PS50893">
    <property type="entry name" value="ABC_TRANSPORTER_2"/>
    <property type="match status" value="1"/>
</dbReference>
<evidence type="ECO:0000256" key="3">
    <source>
        <dbReference type="ARBA" id="ARBA00022741"/>
    </source>
</evidence>
<dbReference type="AlphaFoldDB" id="A0A315ZZA9"/>
<dbReference type="SUPFAM" id="SSF52540">
    <property type="entry name" value="P-loop containing nucleoside triphosphate hydrolases"/>
    <property type="match status" value="1"/>
</dbReference>
<dbReference type="EMBL" id="QGDQ01000022">
    <property type="protein sequence ID" value="PWJ50663.1"/>
    <property type="molecule type" value="Genomic_DNA"/>
</dbReference>
<keyword evidence="5" id="KW-0046">Antibiotic resistance</keyword>
<gene>
    <name evidence="7" type="ORF">BXY45_12238</name>
</gene>
<evidence type="ECO:0000259" key="6">
    <source>
        <dbReference type="PROSITE" id="PS50893"/>
    </source>
</evidence>
<comment type="caution">
    <text evidence="7">The sequence shown here is derived from an EMBL/GenBank/DDBJ whole genome shotgun (WGS) entry which is preliminary data.</text>
</comment>
<dbReference type="GO" id="GO:0046677">
    <property type="term" value="P:response to antibiotic"/>
    <property type="evidence" value="ECO:0007669"/>
    <property type="project" value="UniProtKB-KW"/>
</dbReference>
<name>A0A315ZZA9_9ACTN</name>
<comment type="subcellular location">
    <subcellularLocation>
        <location evidence="1">Cell membrane</location>
        <topology evidence="1">Peripheral membrane protein</topology>
    </subcellularLocation>
</comment>
<accession>A0A315ZZA9</accession>
<sequence length="326" mass="33787">MARPRLPGVQNPRGEEAAALEVRGLVKRYGRLTALDGLDLVARRGEVTAVLGPNGAGKTTLVECCTGLRRADSGHLSVLGLDPRRDGRALSSRTGVLLQDGGLPGGAPALAVLRLVAAQHARPMDVDALAALLGIDGFGRTSVRRLSGGQRQRLALACAVVGRPELAFLDEPSTGLDPHARAVVWDLLEQLRAAGVAVLLTTHSMAEAERLADAVVVVREGRAVASGTVTQLTSSGPEVLRFGAPAHLPLDGLRAALPTTVTTDETAPGRYEVTALRPGAVDPQVVATAASWCAAQGVLPEGLVVGRRSLEEVVLELTGGPSQWAA</sequence>
<protein>
    <submittedName>
        <fullName evidence="7">ABC-2 type transport system ATP-binding protein</fullName>
    </submittedName>
</protein>
<organism evidence="7 8">
    <name type="scientific">Quadrisphaera granulorum</name>
    <dbReference type="NCBI Taxonomy" id="317664"/>
    <lineage>
        <taxon>Bacteria</taxon>
        <taxon>Bacillati</taxon>
        <taxon>Actinomycetota</taxon>
        <taxon>Actinomycetes</taxon>
        <taxon>Kineosporiales</taxon>
        <taxon>Kineosporiaceae</taxon>
        <taxon>Quadrisphaera</taxon>
    </lineage>
</organism>
<dbReference type="PANTHER" id="PTHR42711:SF16">
    <property type="entry name" value="ABC TRANSPORTER ATP-BINDING PROTEIN"/>
    <property type="match status" value="1"/>
</dbReference>
<evidence type="ECO:0000313" key="8">
    <source>
        <dbReference type="Proteomes" id="UP000245469"/>
    </source>
</evidence>
<dbReference type="InterPro" id="IPR003439">
    <property type="entry name" value="ABC_transporter-like_ATP-bd"/>
</dbReference>
<keyword evidence="4 7" id="KW-0067">ATP-binding</keyword>